<proteinExistence type="predicted"/>
<dbReference type="EMBL" id="VYZN01000065">
    <property type="protein sequence ID" value="KAE9524818.1"/>
    <property type="molecule type" value="Genomic_DNA"/>
</dbReference>
<accession>A0A6G0T332</accession>
<feature type="transmembrane region" description="Helical" evidence="1">
    <location>
        <begin position="120"/>
        <end position="141"/>
    </location>
</feature>
<gene>
    <name evidence="2" type="ORF">AGLY_014868</name>
</gene>
<organism evidence="2 3">
    <name type="scientific">Aphis glycines</name>
    <name type="common">Soybean aphid</name>
    <dbReference type="NCBI Taxonomy" id="307491"/>
    <lineage>
        <taxon>Eukaryota</taxon>
        <taxon>Metazoa</taxon>
        <taxon>Ecdysozoa</taxon>
        <taxon>Arthropoda</taxon>
        <taxon>Hexapoda</taxon>
        <taxon>Insecta</taxon>
        <taxon>Pterygota</taxon>
        <taxon>Neoptera</taxon>
        <taxon>Paraneoptera</taxon>
        <taxon>Hemiptera</taxon>
        <taxon>Sternorrhyncha</taxon>
        <taxon>Aphidomorpha</taxon>
        <taxon>Aphidoidea</taxon>
        <taxon>Aphididae</taxon>
        <taxon>Aphidini</taxon>
        <taxon>Aphis</taxon>
        <taxon>Aphis</taxon>
    </lineage>
</organism>
<feature type="transmembrane region" description="Helical" evidence="1">
    <location>
        <begin position="32"/>
        <end position="50"/>
    </location>
</feature>
<keyword evidence="1" id="KW-0812">Transmembrane</keyword>
<keyword evidence="1" id="KW-0472">Membrane</keyword>
<evidence type="ECO:0000313" key="2">
    <source>
        <dbReference type="EMBL" id="KAE9524818.1"/>
    </source>
</evidence>
<evidence type="ECO:0000256" key="1">
    <source>
        <dbReference type="SAM" id="Phobius"/>
    </source>
</evidence>
<evidence type="ECO:0000313" key="3">
    <source>
        <dbReference type="Proteomes" id="UP000475862"/>
    </source>
</evidence>
<protein>
    <submittedName>
        <fullName evidence="2">Uncharacterized protein</fullName>
    </submittedName>
</protein>
<keyword evidence="3" id="KW-1185">Reference proteome</keyword>
<feature type="transmembrane region" description="Helical" evidence="1">
    <location>
        <begin position="153"/>
        <end position="171"/>
    </location>
</feature>
<dbReference type="AlphaFoldDB" id="A0A6G0T332"/>
<dbReference type="Proteomes" id="UP000475862">
    <property type="component" value="Unassembled WGS sequence"/>
</dbReference>
<name>A0A6G0T332_APHGL</name>
<sequence>MKRLDDTFSLIDTTCTKLGYLNEIITYQNSLIMNRSCFLLLTMFKILLLFKSKRSDTIIRTPYYRKKRSKVRDDSAEHILLFTYNTRIVDDDQATITVIGDLSISVKLEIFMSFVTGMHLAVPLTSALYFNSIAFVMIFVLSSHSTGLSVDTSLGVCVTDCGIHLGFLNLIRSDRTVKCRVLIPINDPPSESNSLWSNFKCSIPVTEWPLSLEIVLCDRSTNLSSFNPLISVNENSLILL</sequence>
<comment type="caution">
    <text evidence="2">The sequence shown here is derived from an EMBL/GenBank/DDBJ whole genome shotgun (WGS) entry which is preliminary data.</text>
</comment>
<keyword evidence="1" id="KW-1133">Transmembrane helix</keyword>
<reference evidence="2 3" key="1">
    <citation type="submission" date="2019-08" db="EMBL/GenBank/DDBJ databases">
        <title>The genome of the soybean aphid Biotype 1, its phylome, world population structure and adaptation to the North American continent.</title>
        <authorList>
            <person name="Giordano R."/>
            <person name="Donthu R.K."/>
            <person name="Hernandez A.G."/>
            <person name="Wright C.L."/>
            <person name="Zimin A.V."/>
        </authorList>
    </citation>
    <scope>NUCLEOTIDE SEQUENCE [LARGE SCALE GENOMIC DNA]</scope>
    <source>
        <tissue evidence="2">Whole aphids</tissue>
    </source>
</reference>